<dbReference type="NCBIfam" id="TIGR04183">
    <property type="entry name" value="Por_Secre_tail"/>
    <property type="match status" value="1"/>
</dbReference>
<feature type="domain" description="DUF7619" evidence="4">
    <location>
        <begin position="957"/>
        <end position="1085"/>
    </location>
</feature>
<dbReference type="SUPFAM" id="SSF82171">
    <property type="entry name" value="DPP6 N-terminal domain-like"/>
    <property type="match status" value="2"/>
</dbReference>
<protein>
    <submittedName>
        <fullName evidence="5">Conserved repeat domain-containing protein/delta-60 repeat domain-containing protein/Por secretion system C-terminal sorting domain-containing protein</fullName>
    </submittedName>
</protein>
<feature type="domain" description="DUF11" evidence="2">
    <location>
        <begin position="840"/>
        <end position="947"/>
    </location>
</feature>
<dbReference type="Pfam" id="PF01345">
    <property type="entry name" value="DUF11"/>
    <property type="match status" value="1"/>
</dbReference>
<proteinExistence type="predicted"/>
<evidence type="ECO:0000313" key="5">
    <source>
        <dbReference type="EMBL" id="SCY45351.1"/>
    </source>
</evidence>
<keyword evidence="6" id="KW-1185">Reference proteome</keyword>
<dbReference type="InterPro" id="IPR013431">
    <property type="entry name" value="Delta_60_rpt"/>
</dbReference>
<dbReference type="EMBL" id="FMVC01000003">
    <property type="protein sequence ID" value="SCY45351.1"/>
    <property type="molecule type" value="Genomic_DNA"/>
</dbReference>
<feature type="domain" description="Secretion system C-terminal sorting" evidence="3">
    <location>
        <begin position="1106"/>
        <end position="1176"/>
    </location>
</feature>
<evidence type="ECO:0000259" key="4">
    <source>
        <dbReference type="Pfam" id="PF24595"/>
    </source>
</evidence>
<dbReference type="InterPro" id="IPR001434">
    <property type="entry name" value="OmcB-like_DUF11"/>
</dbReference>
<dbReference type="PANTHER" id="PTHR42754">
    <property type="entry name" value="ENDOGLUCANASE"/>
    <property type="match status" value="1"/>
</dbReference>
<dbReference type="Pfam" id="PF17164">
    <property type="entry name" value="DUF5122"/>
    <property type="match status" value="12"/>
</dbReference>
<dbReference type="Proteomes" id="UP000199307">
    <property type="component" value="Unassembled WGS sequence"/>
</dbReference>
<evidence type="ECO:0000256" key="1">
    <source>
        <dbReference type="ARBA" id="ARBA00022729"/>
    </source>
</evidence>
<dbReference type="RefSeq" id="WP_091131974.1">
    <property type="nucleotide sequence ID" value="NZ_FMVC01000003.1"/>
</dbReference>
<comment type="caution">
    <text evidence="5">The sequence shown here is derived from an EMBL/GenBank/DDBJ whole genome shotgun (WGS) entry which is preliminary data.</text>
</comment>
<dbReference type="Pfam" id="PF24595">
    <property type="entry name" value="DUF7619"/>
    <property type="match status" value="1"/>
</dbReference>
<keyword evidence="1" id="KW-0732">Signal</keyword>
<gene>
    <name evidence="5" type="ORF">SAMN02927916_2137</name>
</gene>
<evidence type="ECO:0000313" key="6">
    <source>
        <dbReference type="Proteomes" id="UP000199307"/>
    </source>
</evidence>
<reference evidence="5 6" key="1">
    <citation type="submission" date="2016-10" db="EMBL/GenBank/DDBJ databases">
        <authorList>
            <person name="Varghese N."/>
            <person name="Submissions S."/>
        </authorList>
    </citation>
    <scope>NUCLEOTIDE SEQUENCE [LARGE SCALE GENOMIC DNA]</scope>
    <source>
        <strain evidence="5 6">CGMCC 1.6859</strain>
    </source>
</reference>
<evidence type="ECO:0000259" key="3">
    <source>
        <dbReference type="Pfam" id="PF18962"/>
    </source>
</evidence>
<organism evidence="5 6">
    <name type="scientific">Flavobacterium anhuiense</name>
    <dbReference type="NCBI Taxonomy" id="459526"/>
    <lineage>
        <taxon>Bacteria</taxon>
        <taxon>Pseudomonadati</taxon>
        <taxon>Bacteroidota</taxon>
        <taxon>Flavobacteriia</taxon>
        <taxon>Flavobacteriales</taxon>
        <taxon>Flavobacteriaceae</taxon>
        <taxon>Flavobacterium</taxon>
    </lineage>
</organism>
<dbReference type="Gene3D" id="2.80.10.50">
    <property type="match status" value="5"/>
</dbReference>
<accession>A0ABY0LP32</accession>
<name>A0ABY0LP32_9FLAO</name>
<dbReference type="InterPro" id="IPR055353">
    <property type="entry name" value="DUF7619"/>
</dbReference>
<dbReference type="PANTHER" id="PTHR42754:SF1">
    <property type="entry name" value="LIPOPROTEIN"/>
    <property type="match status" value="1"/>
</dbReference>
<evidence type="ECO:0000259" key="2">
    <source>
        <dbReference type="Pfam" id="PF01345"/>
    </source>
</evidence>
<dbReference type="InterPro" id="IPR026444">
    <property type="entry name" value="Secre_tail"/>
</dbReference>
<sequence>MKKLYLVFFAIVSAYAQNPADRDPSFNAFTLPLGNYYVDYAVLKSDIQKDGKIMLLKETRTGTELVRLDNNKLDTSFNTGTGFKYGAKNFKIQSDGKIVAVGDLNSYNGTSITNIVRINADGSIDKNFAPPAGVSISGNADFLLQPDGKILIAGSISSKSAVVRLNIDGSLDSSFTPFIGLDTGVTAIRLQSDGKIIAAGQNAGVNKIIRLNANGSLDIDLTPAGVIGKQFDIALQGDGKILVSAAFVEAGNYYNTKLIRMNADGGIDSNFKTNSISGANDIGITKIIIQADGKIIIGGTFNMVGSNSIGIVRLNANGAIDAAFNTGTGANATINDLELLPNGKVLVSGGFHMFNKEAAKSILLLNSDGSRDSSFNNITAGLDGSVMALTVLEDDKIIMYGGFNSYNGKTTESFMRLNSDGSRDESLTFGGLSAFGDGSVKSIAVQKDGKMVVGGDFTGFNRLTTNRIIRLNSDGTRDNTFVIGTGFNYEVAKVIVLPDGKILAGGNFTTYKGNACIGLVRLNSDGSVDATFKASYTGISDGQLPYISDFLVLPDGKILVTAYPTQTRRGLVRLNSDGSQDASFVLDPLVKPNGMGVFVQSDGKIMLSFKKDNLNGFFRLDPNGSLDSSYSYKPINSEYYVTFIAGMQKDDKILVSGYSTTNNQNKFFARLNLDGSYDETFTNVFNNSEIDHSGKIMPQSDGKLIYAGEFSSYAGVPAGRIIRLFGQNFKFVQGQNRLDSDRNGCDGNDIPFSNLKMNISSGQVSKSYIANNTGNYTVALKNGSHTITPVFENPDYFDAVPASITVDFPSQASPFNGGFCIIPNGSHPDLQIAILPLTPARPGFDAKYKIVYSNKGNQQLSGTVSFDFMDDAADIVQSTPNFSNQSLNSLKWDFIDLRPLETREITLVLNVNSPMETPSVNAGTILKYTAKISSTQTDETPADNTFSFDQAVVNSFDPNDKTCVEGNLISKAKVGDYMHYIIRFENTGTYAAQNIAVKDVIDAAKYDINSLVPLSGSHLFSTEISDGNKVEFKFENINLPFDDAHNDGYLAFKIKTKSTLAEGDTFGNAADIFFDYNSAITTNVPITEISKTLGKPDFPFNRYFALYPNPANETLNINAGTDIRLASIQIYNVLGQLVRVVSNAENVHSIDVSALPSGNYFIKIVSDKGISNSKFIKK</sequence>
<dbReference type="NCBIfam" id="TIGR02608">
    <property type="entry name" value="delta_60_rpt"/>
    <property type="match status" value="12"/>
</dbReference>
<dbReference type="Pfam" id="PF18962">
    <property type="entry name" value="Por_Secre_tail"/>
    <property type="match status" value="1"/>
</dbReference>